<evidence type="ECO:0000313" key="2">
    <source>
        <dbReference type="Proteomes" id="UP000077266"/>
    </source>
</evidence>
<dbReference type="SUPFAM" id="SSF52047">
    <property type="entry name" value="RNI-like"/>
    <property type="match status" value="1"/>
</dbReference>
<keyword evidence="2" id="KW-1185">Reference proteome</keyword>
<dbReference type="AlphaFoldDB" id="A0A165NX32"/>
<dbReference type="InParanoid" id="A0A165NX32"/>
<proteinExistence type="predicted"/>
<protein>
    <recommendedName>
        <fullName evidence="3">F-box domain-containing protein</fullName>
    </recommendedName>
</protein>
<evidence type="ECO:0008006" key="3">
    <source>
        <dbReference type="Google" id="ProtNLM"/>
    </source>
</evidence>
<reference evidence="1 2" key="1">
    <citation type="journal article" date="2016" name="Mol. Biol. Evol.">
        <title>Comparative Genomics of Early-Diverging Mushroom-Forming Fungi Provides Insights into the Origins of Lignocellulose Decay Capabilities.</title>
        <authorList>
            <person name="Nagy L.G."/>
            <person name="Riley R."/>
            <person name="Tritt A."/>
            <person name="Adam C."/>
            <person name="Daum C."/>
            <person name="Floudas D."/>
            <person name="Sun H."/>
            <person name="Yadav J.S."/>
            <person name="Pangilinan J."/>
            <person name="Larsson K.H."/>
            <person name="Matsuura K."/>
            <person name="Barry K."/>
            <person name="Labutti K."/>
            <person name="Kuo R."/>
            <person name="Ohm R.A."/>
            <person name="Bhattacharya S.S."/>
            <person name="Shirouzu T."/>
            <person name="Yoshinaga Y."/>
            <person name="Martin F.M."/>
            <person name="Grigoriev I.V."/>
            <person name="Hibbett D.S."/>
        </authorList>
    </citation>
    <scope>NUCLEOTIDE SEQUENCE [LARGE SCALE GENOMIC DNA]</scope>
    <source>
        <strain evidence="1 2">HHB12029</strain>
    </source>
</reference>
<sequence>MAADLHEAEINLSYDAKKFDDKTVELRARFNAELALAARQRNAAQSLQPRIPDELWCMAWQDLPLADRFAITRVCQAWRSISMGEPLVWSFIEVVMDLHSPECDCARCTVGFKERHFPLRSYLPANSNLHLVPRALELGRTNFIILQVTDKASFSENEAHTYLGQVLHPHSHRLTALYLEFVDSRGVSFFFDAVSSFPALRILDLSCKAGSLCSHPKRPLAPRKLHLPILQELLLPRCIMCLADRLTQGDDCLPDFLPSLRILSCAATSARHVVRLLGACSMLSKLDLEFRPSLQETEDFGMSSSELYNARQTARRLSKVTICGITPTNESLILAVFSVPEINVLRLRYTSGEGPSLGALRDVATPFADGHITCACVGTDAYHIIILTLDTSKTRQFIQKPNTDALRRTWRVLGPDTSPDLIVDCKLWPTLLGDPALPLSIPNIWSFTVRVDDAEDLVPFLCAQQARPDLFPGLQGVIVQGTSGRLTVKACVLRAATQSLIPARGYLRFLGFPGITIQGEDAELSKMIESVGAEEHTSFLEQRL</sequence>
<dbReference type="Proteomes" id="UP000077266">
    <property type="component" value="Unassembled WGS sequence"/>
</dbReference>
<dbReference type="EMBL" id="KV425894">
    <property type="protein sequence ID" value="KZW01343.1"/>
    <property type="molecule type" value="Genomic_DNA"/>
</dbReference>
<evidence type="ECO:0000313" key="1">
    <source>
        <dbReference type="EMBL" id="KZW01343.1"/>
    </source>
</evidence>
<organism evidence="1 2">
    <name type="scientific">Exidia glandulosa HHB12029</name>
    <dbReference type="NCBI Taxonomy" id="1314781"/>
    <lineage>
        <taxon>Eukaryota</taxon>
        <taxon>Fungi</taxon>
        <taxon>Dikarya</taxon>
        <taxon>Basidiomycota</taxon>
        <taxon>Agaricomycotina</taxon>
        <taxon>Agaricomycetes</taxon>
        <taxon>Auriculariales</taxon>
        <taxon>Exidiaceae</taxon>
        <taxon>Exidia</taxon>
    </lineage>
</organism>
<accession>A0A165NX32</accession>
<name>A0A165NX32_EXIGL</name>
<gene>
    <name evidence="1" type="ORF">EXIGLDRAFT_830085</name>
</gene>